<dbReference type="RefSeq" id="WP_376993337.1">
    <property type="nucleotide sequence ID" value="NZ_JBHSLC010000002.1"/>
</dbReference>
<proteinExistence type="predicted"/>
<protein>
    <submittedName>
        <fullName evidence="1">Uncharacterized protein</fullName>
    </submittedName>
</protein>
<evidence type="ECO:0000313" key="1">
    <source>
        <dbReference type="EMBL" id="MFC5353510.1"/>
    </source>
</evidence>
<evidence type="ECO:0000313" key="2">
    <source>
        <dbReference type="Proteomes" id="UP001596166"/>
    </source>
</evidence>
<keyword evidence="2" id="KW-1185">Reference proteome</keyword>
<organism evidence="1 2">
    <name type="scientific">Azospirillum himalayense</name>
    <dbReference type="NCBI Taxonomy" id="654847"/>
    <lineage>
        <taxon>Bacteria</taxon>
        <taxon>Pseudomonadati</taxon>
        <taxon>Pseudomonadota</taxon>
        <taxon>Alphaproteobacteria</taxon>
        <taxon>Rhodospirillales</taxon>
        <taxon>Azospirillaceae</taxon>
        <taxon>Azospirillum</taxon>
    </lineage>
</organism>
<accession>A0ABW0FXX9</accession>
<name>A0ABW0FXX9_9PROT</name>
<comment type="caution">
    <text evidence="1">The sequence shown here is derived from an EMBL/GenBank/DDBJ whole genome shotgun (WGS) entry which is preliminary data.</text>
</comment>
<dbReference type="EMBL" id="JBHSLC010000002">
    <property type="protein sequence ID" value="MFC5353510.1"/>
    <property type="molecule type" value="Genomic_DNA"/>
</dbReference>
<dbReference type="Proteomes" id="UP001596166">
    <property type="component" value="Unassembled WGS sequence"/>
</dbReference>
<reference evidence="2" key="1">
    <citation type="journal article" date="2019" name="Int. J. Syst. Evol. Microbiol.">
        <title>The Global Catalogue of Microorganisms (GCM) 10K type strain sequencing project: providing services to taxonomists for standard genome sequencing and annotation.</title>
        <authorList>
            <consortium name="The Broad Institute Genomics Platform"/>
            <consortium name="The Broad Institute Genome Sequencing Center for Infectious Disease"/>
            <person name="Wu L."/>
            <person name="Ma J."/>
        </authorList>
    </citation>
    <scope>NUCLEOTIDE SEQUENCE [LARGE SCALE GENOMIC DNA]</scope>
    <source>
        <strain evidence="2">CCUG 58760</strain>
    </source>
</reference>
<gene>
    <name evidence="1" type="ORF">ACFPMG_00695</name>
</gene>
<sequence length="58" mass="6666">MEDKPISPTSRMLCVAIQNFMMCIAEREPHKADFCEHICVQLEREFPEPPEEAAEGTE</sequence>